<evidence type="ECO:0000256" key="1">
    <source>
        <dbReference type="ARBA" id="ARBA00001947"/>
    </source>
</evidence>
<keyword evidence="4" id="KW-0862">Zinc</keyword>
<dbReference type="Gene3D" id="3.60.15.10">
    <property type="entry name" value="Ribonuclease Z/Hydroxyacylglutathione hydrolase-like"/>
    <property type="match status" value="1"/>
</dbReference>
<dbReference type="SMART" id="SM00849">
    <property type="entry name" value="Lactamase_B"/>
    <property type="match status" value="1"/>
</dbReference>
<gene>
    <name evidence="6" type="ORF">FZD51_03415</name>
</gene>
<evidence type="ECO:0000256" key="3">
    <source>
        <dbReference type="ARBA" id="ARBA00022801"/>
    </source>
</evidence>
<comment type="caution">
    <text evidence="6">The sequence shown here is derived from an EMBL/GenBank/DDBJ whole genome shotgun (WGS) entry which is preliminary data.</text>
</comment>
<sequence>MLIHKDQNTAIFQSSLFKTNSAVIQTEDLVLVIDPCWLPHEIDEIRSYAYRAAGSRPIFVLYTHSDYDHIIGHGAFPDATIIGSKALNEKDGQEKAKIIEQILSFDDSYYIDRDYTPSYPAADIVISQDGQTLAVGGTELTFFLTPGHTDCGIACIIPPLDLLIAGDYLCDTEFPYVYFSSTDYLLTLEKFADSLADHSFRVMMTGHGLPAYSNEEISSRIHSSAGYLAKLKAFVAEGKAAESYILFEDYKYHRIMKDFHEGNIELMKKEFGN</sequence>
<organism evidence="6 7">
    <name type="scientific">Bacillus infantis</name>
    <dbReference type="NCBI Taxonomy" id="324767"/>
    <lineage>
        <taxon>Bacteria</taxon>
        <taxon>Bacillati</taxon>
        <taxon>Bacillota</taxon>
        <taxon>Bacilli</taxon>
        <taxon>Bacillales</taxon>
        <taxon>Bacillaceae</taxon>
        <taxon>Bacillus</taxon>
    </lineage>
</organism>
<reference evidence="6 7" key="1">
    <citation type="submission" date="2019-08" db="EMBL/GenBank/DDBJ databases">
        <title>Bacillus genomes from the desert of Cuatro Cienegas, Coahuila.</title>
        <authorList>
            <person name="Olmedo-Alvarez G."/>
        </authorList>
    </citation>
    <scope>NUCLEOTIDE SEQUENCE [LARGE SCALE GENOMIC DNA]</scope>
    <source>
        <strain evidence="6 7">CH446_14T</strain>
    </source>
</reference>
<dbReference type="EMBL" id="VTER01000002">
    <property type="protein sequence ID" value="TYS51106.1"/>
    <property type="molecule type" value="Genomic_DNA"/>
</dbReference>
<proteinExistence type="predicted"/>
<evidence type="ECO:0000313" key="6">
    <source>
        <dbReference type="EMBL" id="TYS51106.1"/>
    </source>
</evidence>
<dbReference type="InterPro" id="IPR036866">
    <property type="entry name" value="RibonucZ/Hydroxyglut_hydro"/>
</dbReference>
<dbReference type="RefSeq" id="WP_148973487.1">
    <property type="nucleotide sequence ID" value="NZ_JBNIKU010000003.1"/>
</dbReference>
<dbReference type="GO" id="GO:0046872">
    <property type="term" value="F:metal ion binding"/>
    <property type="evidence" value="ECO:0007669"/>
    <property type="project" value="UniProtKB-KW"/>
</dbReference>
<dbReference type="Pfam" id="PF00753">
    <property type="entry name" value="Lactamase_B"/>
    <property type="match status" value="1"/>
</dbReference>
<dbReference type="Proteomes" id="UP000322139">
    <property type="component" value="Unassembled WGS sequence"/>
</dbReference>
<evidence type="ECO:0000313" key="7">
    <source>
        <dbReference type="Proteomes" id="UP000322139"/>
    </source>
</evidence>
<name>A0A5D4RMJ7_9BACI</name>
<protein>
    <submittedName>
        <fullName evidence="6">MBL fold metallo-hydrolase</fullName>
    </submittedName>
</protein>
<feature type="domain" description="Metallo-beta-lactamase" evidence="5">
    <location>
        <begin position="18"/>
        <end position="207"/>
    </location>
</feature>
<comment type="cofactor">
    <cofactor evidence="1">
        <name>Zn(2+)</name>
        <dbReference type="ChEBI" id="CHEBI:29105"/>
    </cofactor>
</comment>
<dbReference type="AlphaFoldDB" id="A0A5D4RMJ7"/>
<dbReference type="SUPFAM" id="SSF56281">
    <property type="entry name" value="Metallo-hydrolase/oxidoreductase"/>
    <property type="match status" value="1"/>
</dbReference>
<keyword evidence="2" id="KW-0479">Metal-binding</keyword>
<dbReference type="GO" id="GO:0016787">
    <property type="term" value="F:hydrolase activity"/>
    <property type="evidence" value="ECO:0007669"/>
    <property type="project" value="UniProtKB-KW"/>
</dbReference>
<accession>A0A5D4RMJ7</accession>
<keyword evidence="3 6" id="KW-0378">Hydrolase</keyword>
<evidence type="ECO:0000256" key="2">
    <source>
        <dbReference type="ARBA" id="ARBA00022723"/>
    </source>
</evidence>
<dbReference type="InterPro" id="IPR001279">
    <property type="entry name" value="Metallo-B-lactamas"/>
</dbReference>
<dbReference type="PANTHER" id="PTHR46233:SF3">
    <property type="entry name" value="HYDROXYACYLGLUTATHIONE HYDROLASE GLOC"/>
    <property type="match status" value="1"/>
</dbReference>
<evidence type="ECO:0000256" key="4">
    <source>
        <dbReference type="ARBA" id="ARBA00022833"/>
    </source>
</evidence>
<dbReference type="InterPro" id="IPR051453">
    <property type="entry name" value="MBL_Glyoxalase_II"/>
</dbReference>
<evidence type="ECO:0000259" key="5">
    <source>
        <dbReference type="SMART" id="SM00849"/>
    </source>
</evidence>
<dbReference type="PANTHER" id="PTHR46233">
    <property type="entry name" value="HYDROXYACYLGLUTATHIONE HYDROLASE GLOC"/>
    <property type="match status" value="1"/>
</dbReference>